<dbReference type="Proteomes" id="UP000325313">
    <property type="component" value="Unassembled WGS sequence"/>
</dbReference>
<feature type="compositionally biased region" description="Polar residues" evidence="1">
    <location>
        <begin position="248"/>
        <end position="271"/>
    </location>
</feature>
<reference evidence="4 5" key="1">
    <citation type="submission" date="2019-05" db="EMBL/GenBank/DDBJ databases">
        <title>Emergence of the Ug99 lineage of the wheat stem rust pathogen through somatic hybridization.</title>
        <authorList>
            <person name="Li F."/>
            <person name="Upadhyaya N.M."/>
            <person name="Sperschneider J."/>
            <person name="Matny O."/>
            <person name="Nguyen-Phuc H."/>
            <person name="Mago R."/>
            <person name="Raley C."/>
            <person name="Miller M.E."/>
            <person name="Silverstein K.A.T."/>
            <person name="Henningsen E."/>
            <person name="Hirsch C.D."/>
            <person name="Visser B."/>
            <person name="Pretorius Z.A."/>
            <person name="Steffenson B.J."/>
            <person name="Schwessinger B."/>
            <person name="Dodds P.N."/>
            <person name="Figueroa M."/>
        </authorList>
    </citation>
    <scope>NUCLEOTIDE SEQUENCE [LARGE SCALE GENOMIC DNA]</scope>
    <source>
        <strain evidence="2">21-0</strain>
        <strain evidence="3 5">Ug99</strain>
    </source>
</reference>
<proteinExistence type="predicted"/>
<feature type="region of interest" description="Disordered" evidence="1">
    <location>
        <begin position="1"/>
        <end position="88"/>
    </location>
</feature>
<name>A0A5B0MTL9_PUCGR</name>
<dbReference type="EMBL" id="VDEP01000244">
    <property type="protein sequence ID" value="KAA1120383.1"/>
    <property type="molecule type" value="Genomic_DNA"/>
</dbReference>
<feature type="compositionally biased region" description="Polar residues" evidence="1">
    <location>
        <begin position="60"/>
        <end position="82"/>
    </location>
</feature>
<feature type="compositionally biased region" description="Low complexity" evidence="1">
    <location>
        <begin position="304"/>
        <end position="320"/>
    </location>
</feature>
<evidence type="ECO:0000313" key="4">
    <source>
        <dbReference type="Proteomes" id="UP000324748"/>
    </source>
</evidence>
<dbReference type="AlphaFoldDB" id="A0A5B0MTL9"/>
<organism evidence="2 4">
    <name type="scientific">Puccinia graminis f. sp. tritici</name>
    <dbReference type="NCBI Taxonomy" id="56615"/>
    <lineage>
        <taxon>Eukaryota</taxon>
        <taxon>Fungi</taxon>
        <taxon>Dikarya</taxon>
        <taxon>Basidiomycota</taxon>
        <taxon>Pucciniomycotina</taxon>
        <taxon>Pucciniomycetes</taxon>
        <taxon>Pucciniales</taxon>
        <taxon>Pucciniaceae</taxon>
        <taxon>Puccinia</taxon>
    </lineage>
</organism>
<dbReference type="Proteomes" id="UP000324748">
    <property type="component" value="Unassembled WGS sequence"/>
</dbReference>
<feature type="region of interest" description="Disordered" evidence="1">
    <location>
        <begin position="409"/>
        <end position="431"/>
    </location>
</feature>
<keyword evidence="4" id="KW-1185">Reference proteome</keyword>
<evidence type="ECO:0000313" key="2">
    <source>
        <dbReference type="EMBL" id="KAA1080351.1"/>
    </source>
</evidence>
<accession>A0A5B0MTL9</accession>
<feature type="region of interest" description="Disordered" evidence="1">
    <location>
        <begin position="248"/>
        <end position="320"/>
    </location>
</feature>
<comment type="caution">
    <text evidence="2">The sequence shown here is derived from an EMBL/GenBank/DDBJ whole genome shotgun (WGS) entry which is preliminary data.</text>
</comment>
<evidence type="ECO:0000313" key="5">
    <source>
        <dbReference type="Proteomes" id="UP000325313"/>
    </source>
</evidence>
<feature type="region of interest" description="Disordered" evidence="1">
    <location>
        <begin position="345"/>
        <end position="380"/>
    </location>
</feature>
<evidence type="ECO:0000313" key="3">
    <source>
        <dbReference type="EMBL" id="KAA1120383.1"/>
    </source>
</evidence>
<sequence>MEGTSPSNNNKESSNAETSRNENNSPRQTPESETDLLDYSEAMTSDTPLVPPPPSGFESLGNSLPSITDTATRPQEARTSLSERGISPALINSRATSLALETMSNRSTPVPRPIDRLTFPVNMNTATGRLVYTPTPRQTHQTQVPALEQSLAPSEDDMIVDNQELETVVNLFNEQWNMFVQARDNQNPRLMRLALIQAISSQEEIRLLAGGAEMLRICENWIAREELADLERSQAANPTQPPSRLAITQTAHQHTVSPSPAPQRSTRQPSDVTYLGTGPVQRGNDRSLPPPPPSTPHPLDVARQEQAPPAQRYYQQPQPQYRQEGHYLPQPQQTSIVQNYAPTTQQQVQAVPNHTHQPPHHQPPHRGSRGSGRNWRRPRDQTLTLIKVGQYLMRAERIAGRVFRVRGRGRARGRGRGLPPQQEELPAPNHQ</sequence>
<feature type="compositionally biased region" description="Polar residues" evidence="1">
    <location>
        <begin position="1"/>
        <end position="31"/>
    </location>
</feature>
<feature type="compositionally biased region" description="Basic residues" evidence="1">
    <location>
        <begin position="357"/>
        <end position="368"/>
    </location>
</feature>
<gene>
    <name evidence="2" type="ORF">PGT21_003476</name>
    <name evidence="3" type="ORF">PGTUg99_006010</name>
</gene>
<dbReference type="OrthoDB" id="2511178at2759"/>
<dbReference type="EMBL" id="VSWC01000131">
    <property type="protein sequence ID" value="KAA1080351.1"/>
    <property type="molecule type" value="Genomic_DNA"/>
</dbReference>
<protein>
    <submittedName>
        <fullName evidence="2">Uncharacterized protein</fullName>
    </submittedName>
</protein>
<evidence type="ECO:0000256" key="1">
    <source>
        <dbReference type="SAM" id="MobiDB-lite"/>
    </source>
</evidence>